<sequence>MASGYLFIDGRDPDAIFQSGNAGIVTDLAHESSGVDLGSLYASGNSGITTGLKSKSGVDIGSLFALPSGSLPISGQTFLGTNSVAGGFSTSIINFNVNSSTWAVVGSTSDTSGSVPSGATSVKVTYTYVSGSTAGSVTNPMSSTTTLTSTTLDSYVHLSAAVSSPASANYSVNVEFMNSAGSVISNTTFTYFPQTSG</sequence>
<evidence type="ECO:0000313" key="2">
    <source>
        <dbReference type="Proteomes" id="UP001430193"/>
    </source>
</evidence>
<reference evidence="1" key="1">
    <citation type="submission" date="2020-10" db="EMBL/GenBank/DDBJ databases">
        <title>Phylogeny of dyella-like bacteria.</title>
        <authorList>
            <person name="Fu J."/>
        </authorList>
    </citation>
    <scope>NUCLEOTIDE SEQUENCE</scope>
    <source>
        <strain evidence="1">DHON07</strain>
    </source>
</reference>
<protein>
    <submittedName>
        <fullName evidence="1">Uncharacterized protein</fullName>
    </submittedName>
</protein>
<proteinExistence type="predicted"/>
<name>A0ABS2KKJ6_9GAMM</name>
<evidence type="ECO:0000313" key="1">
    <source>
        <dbReference type="EMBL" id="MBM7131540.1"/>
    </source>
</evidence>
<gene>
    <name evidence="1" type="ORF">ISS99_18620</name>
</gene>
<dbReference type="EMBL" id="JADIKF010000040">
    <property type="protein sequence ID" value="MBM7131540.1"/>
    <property type="molecule type" value="Genomic_DNA"/>
</dbReference>
<dbReference type="RefSeq" id="WP_204633100.1">
    <property type="nucleotide sequence ID" value="NZ_BSOC01000001.1"/>
</dbReference>
<organism evidence="1 2">
    <name type="scientific">Dyella mobilis</name>
    <dbReference type="NCBI Taxonomy" id="1849582"/>
    <lineage>
        <taxon>Bacteria</taxon>
        <taxon>Pseudomonadati</taxon>
        <taxon>Pseudomonadota</taxon>
        <taxon>Gammaproteobacteria</taxon>
        <taxon>Lysobacterales</taxon>
        <taxon>Rhodanobacteraceae</taxon>
        <taxon>Dyella</taxon>
    </lineage>
</organism>
<comment type="caution">
    <text evidence="1">The sequence shown here is derived from an EMBL/GenBank/DDBJ whole genome shotgun (WGS) entry which is preliminary data.</text>
</comment>
<dbReference type="Proteomes" id="UP001430193">
    <property type="component" value="Unassembled WGS sequence"/>
</dbReference>
<keyword evidence="2" id="KW-1185">Reference proteome</keyword>
<accession>A0ABS2KKJ6</accession>